<gene>
    <name evidence="1" type="ORF">E2562_022859</name>
</gene>
<evidence type="ECO:0000313" key="2">
    <source>
        <dbReference type="Proteomes" id="UP000479710"/>
    </source>
</evidence>
<reference evidence="1 2" key="1">
    <citation type="submission" date="2019-11" db="EMBL/GenBank/DDBJ databases">
        <title>Whole genome sequence of Oryza granulata.</title>
        <authorList>
            <person name="Li W."/>
        </authorList>
    </citation>
    <scope>NUCLEOTIDE SEQUENCE [LARGE SCALE GENOMIC DNA]</scope>
    <source>
        <strain evidence="2">cv. Menghai</strain>
        <tissue evidence="1">Leaf</tissue>
    </source>
</reference>
<protein>
    <submittedName>
        <fullName evidence="1">Uncharacterized protein</fullName>
    </submittedName>
</protein>
<accession>A0A6G1BMV8</accession>
<name>A0A6G1BMV8_9ORYZ</name>
<proteinExistence type="predicted"/>
<organism evidence="1 2">
    <name type="scientific">Oryza meyeriana var. granulata</name>
    <dbReference type="NCBI Taxonomy" id="110450"/>
    <lineage>
        <taxon>Eukaryota</taxon>
        <taxon>Viridiplantae</taxon>
        <taxon>Streptophyta</taxon>
        <taxon>Embryophyta</taxon>
        <taxon>Tracheophyta</taxon>
        <taxon>Spermatophyta</taxon>
        <taxon>Magnoliopsida</taxon>
        <taxon>Liliopsida</taxon>
        <taxon>Poales</taxon>
        <taxon>Poaceae</taxon>
        <taxon>BOP clade</taxon>
        <taxon>Oryzoideae</taxon>
        <taxon>Oryzeae</taxon>
        <taxon>Oryzinae</taxon>
        <taxon>Oryza</taxon>
        <taxon>Oryza meyeriana</taxon>
    </lineage>
</organism>
<dbReference type="EMBL" id="SPHZ02000012">
    <property type="protein sequence ID" value="KAF0889309.1"/>
    <property type="molecule type" value="Genomic_DNA"/>
</dbReference>
<comment type="caution">
    <text evidence="1">The sequence shown here is derived from an EMBL/GenBank/DDBJ whole genome shotgun (WGS) entry which is preliminary data.</text>
</comment>
<sequence>MANKDIDFGLENLRPLSISSLIFIDIQEENPEVPNEAEAAIREAIKNNLTIHRSILVEEKLQTNNKGGI</sequence>
<dbReference type="Proteomes" id="UP000479710">
    <property type="component" value="Unassembled WGS sequence"/>
</dbReference>
<keyword evidence="2" id="KW-1185">Reference proteome</keyword>
<dbReference type="AlphaFoldDB" id="A0A6G1BMV8"/>
<evidence type="ECO:0000313" key="1">
    <source>
        <dbReference type="EMBL" id="KAF0889309.1"/>
    </source>
</evidence>